<comment type="caution">
    <text evidence="3">The sequence shown here is derived from an EMBL/GenBank/DDBJ whole genome shotgun (WGS) entry which is preliminary data.</text>
</comment>
<evidence type="ECO:0000313" key="4">
    <source>
        <dbReference type="Proteomes" id="UP000671399"/>
    </source>
</evidence>
<evidence type="ECO:0000256" key="1">
    <source>
        <dbReference type="ARBA" id="ARBA00023125"/>
    </source>
</evidence>
<proteinExistence type="predicted"/>
<reference evidence="3 4" key="1">
    <citation type="submission" date="2021-03" db="EMBL/GenBank/DDBJ databases">
        <authorList>
            <person name="Lee D.-H."/>
        </authorList>
    </citation>
    <scope>NUCLEOTIDE SEQUENCE [LARGE SCALE GENOMIC DNA]</scope>
    <source>
        <strain evidence="3 4">MMS20-R2-23</strain>
    </source>
</reference>
<name>A0ABS3V8L4_9ACTN</name>
<accession>A0ABS3V8L4</accession>
<protein>
    <submittedName>
        <fullName evidence="3">MerR family transcriptional regulator</fullName>
    </submittedName>
</protein>
<dbReference type="PROSITE" id="PS00552">
    <property type="entry name" value="HTH_MERR_1"/>
    <property type="match status" value="1"/>
</dbReference>
<organism evidence="3 4">
    <name type="scientific">Micromonospora antibiotica</name>
    <dbReference type="NCBI Taxonomy" id="2807623"/>
    <lineage>
        <taxon>Bacteria</taxon>
        <taxon>Bacillati</taxon>
        <taxon>Actinomycetota</taxon>
        <taxon>Actinomycetes</taxon>
        <taxon>Micromonosporales</taxon>
        <taxon>Micromonosporaceae</taxon>
        <taxon>Micromonospora</taxon>
    </lineage>
</organism>
<dbReference type="PANTHER" id="PTHR30204">
    <property type="entry name" value="REDOX-CYCLING DRUG-SENSING TRANSCRIPTIONAL ACTIVATOR SOXR"/>
    <property type="match status" value="1"/>
</dbReference>
<gene>
    <name evidence="3" type="ORF">JQN83_14195</name>
</gene>
<dbReference type="PROSITE" id="PS50937">
    <property type="entry name" value="HTH_MERR_2"/>
    <property type="match status" value="1"/>
</dbReference>
<sequence length="115" mass="12976">MPPAQVAERTGLSLDTLRYYEREGLIGPVDRDSGGKRRYSDDDVFWIGLISCLRDAGLGIADLRQFTSMLREGDPAGDRVGFLVRHRSELQRRVRQIETAISVLDDKIVYYSAAD</sequence>
<dbReference type="InterPro" id="IPR000551">
    <property type="entry name" value="MerR-type_HTH_dom"/>
</dbReference>
<dbReference type="EMBL" id="JAGFWR010000006">
    <property type="protein sequence ID" value="MBO4161952.1"/>
    <property type="molecule type" value="Genomic_DNA"/>
</dbReference>
<dbReference type="Proteomes" id="UP000671399">
    <property type="component" value="Unassembled WGS sequence"/>
</dbReference>
<evidence type="ECO:0000259" key="2">
    <source>
        <dbReference type="PROSITE" id="PS50937"/>
    </source>
</evidence>
<dbReference type="PRINTS" id="PR00040">
    <property type="entry name" value="HTHMERR"/>
</dbReference>
<dbReference type="Pfam" id="PF13411">
    <property type="entry name" value="MerR_1"/>
    <property type="match status" value="1"/>
</dbReference>
<evidence type="ECO:0000313" key="3">
    <source>
        <dbReference type="EMBL" id="MBO4161952.1"/>
    </source>
</evidence>
<feature type="domain" description="HTH merR-type" evidence="2">
    <location>
        <begin position="1"/>
        <end position="69"/>
    </location>
</feature>
<dbReference type="CDD" id="cd01109">
    <property type="entry name" value="HTH_YyaN"/>
    <property type="match status" value="1"/>
</dbReference>
<dbReference type="PANTHER" id="PTHR30204:SF98">
    <property type="entry name" value="HTH-TYPE TRANSCRIPTIONAL REGULATOR ADHR"/>
    <property type="match status" value="1"/>
</dbReference>
<keyword evidence="1" id="KW-0238">DNA-binding</keyword>
<dbReference type="SUPFAM" id="SSF46955">
    <property type="entry name" value="Putative DNA-binding domain"/>
    <property type="match status" value="1"/>
</dbReference>
<dbReference type="Gene3D" id="1.10.1660.10">
    <property type="match status" value="1"/>
</dbReference>
<dbReference type="InterPro" id="IPR009061">
    <property type="entry name" value="DNA-bd_dom_put_sf"/>
</dbReference>
<keyword evidence="4" id="KW-1185">Reference proteome</keyword>
<dbReference type="InterPro" id="IPR047057">
    <property type="entry name" value="MerR_fam"/>
</dbReference>
<dbReference type="SMART" id="SM00422">
    <property type="entry name" value="HTH_MERR"/>
    <property type="match status" value="1"/>
</dbReference>